<accession>A0ABQ9T8U4</accession>
<keyword evidence="3" id="KW-1185">Reference proteome</keyword>
<name>A0ABQ9T8U4_SAGOE</name>
<gene>
    <name evidence="2" type="ORF">P7K49_040274</name>
</gene>
<sequence length="60" mass="6559">RSRRDAQSSHGTEADMGKQPDQDENQRPRRWRPCLKGRTLYGRLGAGASPPDRGAVGPAS</sequence>
<evidence type="ECO:0000313" key="2">
    <source>
        <dbReference type="EMBL" id="KAK2081159.1"/>
    </source>
</evidence>
<comment type="caution">
    <text evidence="2">The sequence shown here is derived from an EMBL/GenBank/DDBJ whole genome shotgun (WGS) entry which is preliminary data.</text>
</comment>
<feature type="region of interest" description="Disordered" evidence="1">
    <location>
        <begin position="1"/>
        <end position="60"/>
    </location>
</feature>
<feature type="compositionally biased region" description="Basic and acidic residues" evidence="1">
    <location>
        <begin position="1"/>
        <end position="27"/>
    </location>
</feature>
<evidence type="ECO:0000256" key="1">
    <source>
        <dbReference type="SAM" id="MobiDB-lite"/>
    </source>
</evidence>
<reference evidence="2 3" key="1">
    <citation type="submission" date="2023-05" db="EMBL/GenBank/DDBJ databases">
        <title>B98-5 Cell Line De Novo Hybrid Assembly: An Optical Mapping Approach.</title>
        <authorList>
            <person name="Kananen K."/>
            <person name="Auerbach J.A."/>
            <person name="Kautto E."/>
            <person name="Blachly J.S."/>
        </authorList>
    </citation>
    <scope>NUCLEOTIDE SEQUENCE [LARGE SCALE GENOMIC DNA]</scope>
    <source>
        <strain evidence="2">B95-8</strain>
        <tissue evidence="2">Cell line</tissue>
    </source>
</reference>
<organism evidence="2 3">
    <name type="scientific">Saguinus oedipus</name>
    <name type="common">Cotton-top tamarin</name>
    <name type="synonym">Oedipomidas oedipus</name>
    <dbReference type="NCBI Taxonomy" id="9490"/>
    <lineage>
        <taxon>Eukaryota</taxon>
        <taxon>Metazoa</taxon>
        <taxon>Chordata</taxon>
        <taxon>Craniata</taxon>
        <taxon>Vertebrata</taxon>
        <taxon>Euteleostomi</taxon>
        <taxon>Mammalia</taxon>
        <taxon>Eutheria</taxon>
        <taxon>Euarchontoglires</taxon>
        <taxon>Primates</taxon>
        <taxon>Haplorrhini</taxon>
        <taxon>Platyrrhini</taxon>
        <taxon>Cebidae</taxon>
        <taxon>Callitrichinae</taxon>
        <taxon>Saguinus</taxon>
    </lineage>
</organism>
<protein>
    <submittedName>
        <fullName evidence="2">Uncharacterized protein</fullName>
    </submittedName>
</protein>
<evidence type="ECO:0000313" key="3">
    <source>
        <dbReference type="Proteomes" id="UP001266305"/>
    </source>
</evidence>
<dbReference type="EMBL" id="JASSZA010000411">
    <property type="protein sequence ID" value="KAK2081159.1"/>
    <property type="molecule type" value="Genomic_DNA"/>
</dbReference>
<proteinExistence type="predicted"/>
<dbReference type="Proteomes" id="UP001266305">
    <property type="component" value="Unassembled WGS sequence"/>
</dbReference>
<feature type="non-terminal residue" evidence="2">
    <location>
        <position position="60"/>
    </location>
</feature>
<feature type="non-terminal residue" evidence="2">
    <location>
        <position position="1"/>
    </location>
</feature>